<proteinExistence type="predicted"/>
<evidence type="ECO:0000256" key="1">
    <source>
        <dbReference type="ARBA" id="ARBA00004496"/>
    </source>
</evidence>
<dbReference type="Gene3D" id="1.20.1270.420">
    <property type="match status" value="1"/>
</dbReference>
<keyword evidence="6 9" id="KW-0418">Kinase</keyword>
<dbReference type="Gene3D" id="3.10.20.90">
    <property type="entry name" value="Phosphatidylinositol 3-kinase Catalytic Subunit, Chain A, domain 1"/>
    <property type="match status" value="1"/>
</dbReference>
<sequence>MQVSEETNICATACVYKARNKKSGEVVAVKVFNNLSYHRPPEVQMREFEMLRKLNHINIVKLFAVEQTGTSRQKVLVMEYCASGSLLSVLEEPENAFGLSESEFHIVVDCVVAGMNHLRQNGVVHRDIKPGNIMRVIGEDGRSIYKLSDFGAARELDDDEKFVSIYGTEEYLHPDMYERAVLRKPQQKVYGVTVDLWSIGVTFYHAACGRLPFIPYGGTRRNKETMYKITTEKPTGAIAGVQKKENGPIEWTYDLPINCQLSVGMKTQLEAILPNILEADQEKCWGFDNFFAETNKMLERINFHVFSLPQATMHRIYLHPYSTMANFMEVVATYTFMAPERQTYFYEGHHYLINPALEVRALPKTTEQYPLILIGNEFQTLNGVSFKDPSSDYPRFLPSVNVIGDYTTAKNVLSAVYQTLRVTRLLLRCQEFILRGTYWLIESIKEQCRRILDKNSSVVSILNCLVNINNKTTRLCNVIYKGNSEVLDMEGQGESLWKKQSIRDIMSTCSHNADKERVLGLLLLEVTKEQDQIRQDTSINRMEHCLQKMQQIFKQFNKRRQQPQLTYNEEQIHKLDKLNLGTLAKKVLLIFQEEVVLIYQTALSQHAIRIRTIFEIQNHFSLVNGYTADGIRDLQCYEETVSNTLEKLSQHFQQVGLVHSNHSPVNSCTHEVKDDLVLRMLQLRDQMKTVTYEMEHNNSIIERLGVPSSSQGT</sequence>
<dbReference type="SUPFAM" id="SSF56112">
    <property type="entry name" value="Protein kinase-like (PK-like)"/>
    <property type="match status" value="1"/>
</dbReference>
<dbReference type="FunFam" id="1.10.510.10:FF:000100">
    <property type="entry name" value="inhibitor of nuclear factor kappa-B kinase subunit epsilon"/>
    <property type="match status" value="1"/>
</dbReference>
<keyword evidence="10" id="KW-1185">Reference proteome</keyword>
<keyword evidence="7" id="KW-0067">ATP-binding</keyword>
<evidence type="ECO:0000259" key="8">
    <source>
        <dbReference type="PROSITE" id="PS50011"/>
    </source>
</evidence>
<dbReference type="InterPro" id="IPR041087">
    <property type="entry name" value="TBK1_ULD"/>
</dbReference>
<dbReference type="Gene3D" id="1.10.510.10">
    <property type="entry name" value="Transferase(Phosphotransferase) domain 1"/>
    <property type="match status" value="1"/>
</dbReference>
<keyword evidence="5" id="KW-0547">Nucleotide-binding</keyword>
<dbReference type="Gene3D" id="3.30.200.20">
    <property type="entry name" value="Phosphorylase Kinase, domain 1"/>
    <property type="match status" value="1"/>
</dbReference>
<name>A0AAD1VMM2_PELCU</name>
<dbReference type="GO" id="GO:0005524">
    <property type="term" value="F:ATP binding"/>
    <property type="evidence" value="ECO:0007669"/>
    <property type="project" value="UniProtKB-KW"/>
</dbReference>
<dbReference type="GO" id="GO:0010628">
    <property type="term" value="P:positive regulation of gene expression"/>
    <property type="evidence" value="ECO:0007669"/>
    <property type="project" value="UniProtKB-ARBA"/>
</dbReference>
<evidence type="ECO:0000313" key="9">
    <source>
        <dbReference type="EMBL" id="CAH2220947.1"/>
    </source>
</evidence>
<dbReference type="GO" id="GO:0045089">
    <property type="term" value="P:positive regulation of innate immune response"/>
    <property type="evidence" value="ECO:0007669"/>
    <property type="project" value="UniProtKB-ARBA"/>
</dbReference>
<gene>
    <name evidence="9" type="ORF">PECUL_23A037850</name>
</gene>
<dbReference type="InterPro" id="IPR041309">
    <property type="entry name" value="TBK1_CC1"/>
</dbReference>
<evidence type="ECO:0000256" key="6">
    <source>
        <dbReference type="ARBA" id="ARBA00022777"/>
    </source>
</evidence>
<dbReference type="PANTHER" id="PTHR22969">
    <property type="entry name" value="IKB KINASE"/>
    <property type="match status" value="1"/>
</dbReference>
<protein>
    <submittedName>
        <fullName evidence="9">Inhibitor of nuclear factor kappa-B kinase subunit epsilon</fullName>
    </submittedName>
</protein>
<dbReference type="Proteomes" id="UP001295444">
    <property type="component" value="Chromosome 01"/>
</dbReference>
<dbReference type="InterPro" id="IPR051180">
    <property type="entry name" value="IKK"/>
</dbReference>
<dbReference type="Pfam" id="PF00069">
    <property type="entry name" value="Pkinase"/>
    <property type="match status" value="1"/>
</dbReference>
<keyword evidence="3" id="KW-0723">Serine/threonine-protein kinase</keyword>
<evidence type="ECO:0000313" key="10">
    <source>
        <dbReference type="Proteomes" id="UP001295444"/>
    </source>
</evidence>
<evidence type="ECO:0000256" key="2">
    <source>
        <dbReference type="ARBA" id="ARBA00022490"/>
    </source>
</evidence>
<dbReference type="GO" id="GO:0004674">
    <property type="term" value="F:protein serine/threonine kinase activity"/>
    <property type="evidence" value="ECO:0007669"/>
    <property type="project" value="UniProtKB-KW"/>
</dbReference>
<evidence type="ECO:0000256" key="5">
    <source>
        <dbReference type="ARBA" id="ARBA00022741"/>
    </source>
</evidence>
<keyword evidence="2" id="KW-0963">Cytoplasm</keyword>
<dbReference type="PROSITE" id="PS50011">
    <property type="entry name" value="PROTEIN_KINASE_DOM"/>
    <property type="match status" value="1"/>
</dbReference>
<organism evidence="9 10">
    <name type="scientific">Pelobates cultripes</name>
    <name type="common">Western spadefoot toad</name>
    <dbReference type="NCBI Taxonomy" id="61616"/>
    <lineage>
        <taxon>Eukaryota</taxon>
        <taxon>Metazoa</taxon>
        <taxon>Chordata</taxon>
        <taxon>Craniata</taxon>
        <taxon>Vertebrata</taxon>
        <taxon>Euteleostomi</taxon>
        <taxon>Amphibia</taxon>
        <taxon>Batrachia</taxon>
        <taxon>Anura</taxon>
        <taxon>Pelobatoidea</taxon>
        <taxon>Pelobatidae</taxon>
        <taxon>Pelobates</taxon>
    </lineage>
</organism>
<dbReference type="PANTHER" id="PTHR22969:SF10">
    <property type="entry name" value="INHIBITOR OF NUCLEAR FACTOR KAPPA-B KINASE SUBUNIT EPSILON"/>
    <property type="match status" value="1"/>
</dbReference>
<evidence type="ECO:0000256" key="7">
    <source>
        <dbReference type="ARBA" id="ARBA00022840"/>
    </source>
</evidence>
<accession>A0AAD1VMM2</accession>
<dbReference type="FunFam" id="3.30.200.20:FF:000106">
    <property type="entry name" value="serine/threonine-protein kinase TBK1 isoform X1"/>
    <property type="match status" value="1"/>
</dbReference>
<evidence type="ECO:0000256" key="3">
    <source>
        <dbReference type="ARBA" id="ARBA00022527"/>
    </source>
</evidence>
<dbReference type="InterPro" id="IPR011009">
    <property type="entry name" value="Kinase-like_dom_sf"/>
</dbReference>
<dbReference type="GO" id="GO:0005737">
    <property type="term" value="C:cytoplasm"/>
    <property type="evidence" value="ECO:0007669"/>
    <property type="project" value="UniProtKB-SubCell"/>
</dbReference>
<dbReference type="InterPro" id="IPR000719">
    <property type="entry name" value="Prot_kinase_dom"/>
</dbReference>
<evidence type="ECO:0000256" key="4">
    <source>
        <dbReference type="ARBA" id="ARBA00022679"/>
    </source>
</evidence>
<dbReference type="Pfam" id="PF18396">
    <property type="entry name" value="TBK1_ULD"/>
    <property type="match status" value="1"/>
</dbReference>
<dbReference type="GO" id="GO:0006950">
    <property type="term" value="P:response to stress"/>
    <property type="evidence" value="ECO:0007669"/>
    <property type="project" value="UniProtKB-ARBA"/>
</dbReference>
<dbReference type="Pfam" id="PF18394">
    <property type="entry name" value="TBK1_CCD1"/>
    <property type="match status" value="1"/>
</dbReference>
<dbReference type="GO" id="GO:0009967">
    <property type="term" value="P:positive regulation of signal transduction"/>
    <property type="evidence" value="ECO:0007669"/>
    <property type="project" value="UniProtKB-ARBA"/>
</dbReference>
<keyword evidence="4" id="KW-0808">Transferase</keyword>
<comment type="subcellular location">
    <subcellularLocation>
        <location evidence="1">Cytoplasm</location>
    </subcellularLocation>
</comment>
<dbReference type="AlphaFoldDB" id="A0AAD1VMM2"/>
<reference evidence="9" key="1">
    <citation type="submission" date="2022-03" db="EMBL/GenBank/DDBJ databases">
        <authorList>
            <person name="Alioto T."/>
            <person name="Alioto T."/>
            <person name="Gomez Garrido J."/>
        </authorList>
    </citation>
    <scope>NUCLEOTIDE SEQUENCE</scope>
</reference>
<dbReference type="SMART" id="SM00220">
    <property type="entry name" value="S_TKc"/>
    <property type="match status" value="1"/>
</dbReference>
<feature type="domain" description="Protein kinase" evidence="8">
    <location>
        <begin position="1"/>
        <end position="298"/>
    </location>
</feature>
<dbReference type="EMBL" id="OW240912">
    <property type="protein sequence ID" value="CAH2220947.1"/>
    <property type="molecule type" value="Genomic_DNA"/>
</dbReference>